<comment type="caution">
    <text evidence="2">The sequence shown here is derived from an EMBL/GenBank/DDBJ whole genome shotgun (WGS) entry which is preliminary data.</text>
</comment>
<protein>
    <submittedName>
        <fullName evidence="2">Uncharacterized protein</fullName>
    </submittedName>
</protein>
<evidence type="ECO:0000313" key="3">
    <source>
        <dbReference type="Proteomes" id="UP000037558"/>
    </source>
</evidence>
<dbReference type="Proteomes" id="UP000037558">
    <property type="component" value="Unassembled WGS sequence"/>
</dbReference>
<dbReference type="PATRIC" id="fig|284581.3.peg.3188"/>
<dbReference type="OrthoDB" id="1799385at2"/>
<dbReference type="STRING" id="284581.AMD01_21710"/>
<proteinExistence type="predicted"/>
<sequence length="92" mass="10588">MQQENMSSEKMNQQGMMSTPPQVISSKDAFYLSDMMSWNLLSIKKANHFAKECQDQEIAAALQKVAQMHQRHYGQILHYLENGQKASQMPLQ</sequence>
<dbReference type="AlphaFoldDB" id="A0A0M0KFB4"/>
<name>A0A0M0KFB4_9BACI</name>
<gene>
    <name evidence="2" type="ORF">AMD01_21710</name>
</gene>
<organism evidence="2 3">
    <name type="scientific">Priestia koreensis</name>
    <dbReference type="NCBI Taxonomy" id="284581"/>
    <lineage>
        <taxon>Bacteria</taxon>
        <taxon>Bacillati</taxon>
        <taxon>Bacillota</taxon>
        <taxon>Bacilli</taxon>
        <taxon>Bacillales</taxon>
        <taxon>Bacillaceae</taxon>
        <taxon>Priestia</taxon>
    </lineage>
</organism>
<dbReference type="RefSeq" id="WP_053403537.1">
    <property type="nucleotide sequence ID" value="NZ_JAUKEN010000003.1"/>
</dbReference>
<keyword evidence="3" id="KW-1185">Reference proteome</keyword>
<evidence type="ECO:0000313" key="2">
    <source>
        <dbReference type="EMBL" id="KOO37108.1"/>
    </source>
</evidence>
<feature type="region of interest" description="Disordered" evidence="1">
    <location>
        <begin position="1"/>
        <end position="20"/>
    </location>
</feature>
<dbReference type="EMBL" id="LILC01000037">
    <property type="protein sequence ID" value="KOO37108.1"/>
    <property type="molecule type" value="Genomic_DNA"/>
</dbReference>
<evidence type="ECO:0000256" key="1">
    <source>
        <dbReference type="SAM" id="MobiDB-lite"/>
    </source>
</evidence>
<accession>A0A0M0KFB4</accession>
<reference evidence="3" key="1">
    <citation type="submission" date="2015-08" db="EMBL/GenBank/DDBJ databases">
        <title>Fjat-14210 dsm16467.</title>
        <authorList>
            <person name="Liu B."/>
            <person name="Wang J."/>
            <person name="Zhu Y."/>
            <person name="Liu G."/>
            <person name="Chen Q."/>
            <person name="Chen Z."/>
            <person name="Lan J."/>
            <person name="Che J."/>
            <person name="Ge C."/>
            <person name="Shi H."/>
            <person name="Pan Z."/>
            <person name="Liu X."/>
        </authorList>
    </citation>
    <scope>NUCLEOTIDE SEQUENCE [LARGE SCALE GENOMIC DNA]</scope>
    <source>
        <strain evidence="3">DSM 16467</strain>
    </source>
</reference>